<dbReference type="AlphaFoldDB" id="A0A8C3GFE6"/>
<comment type="subcellular location">
    <subcellularLocation>
        <location evidence="1">Membrane</location>
        <topology evidence="1">Single-pass membrane protein</topology>
    </subcellularLocation>
</comment>
<dbReference type="Pfam" id="PF00059">
    <property type="entry name" value="Lectin_C"/>
    <property type="match status" value="1"/>
</dbReference>
<dbReference type="InterPro" id="IPR016187">
    <property type="entry name" value="CTDL_fold"/>
</dbReference>
<reference evidence="4" key="1">
    <citation type="submission" date="2025-08" db="UniProtKB">
        <authorList>
            <consortium name="Ensembl"/>
        </authorList>
    </citation>
    <scope>IDENTIFICATION</scope>
</reference>
<dbReference type="Proteomes" id="UP000694556">
    <property type="component" value="Unassembled WGS sequence"/>
</dbReference>
<evidence type="ECO:0000256" key="2">
    <source>
        <dbReference type="ARBA" id="ARBA00022734"/>
    </source>
</evidence>
<dbReference type="PROSITE" id="PS50041">
    <property type="entry name" value="C_TYPE_LECTIN_2"/>
    <property type="match status" value="1"/>
</dbReference>
<evidence type="ECO:0000313" key="4">
    <source>
        <dbReference type="Ensembl" id="ENSCMMP00000005303.1"/>
    </source>
</evidence>
<keyword evidence="5" id="KW-1185">Reference proteome</keyword>
<accession>A0A8C3GFE6</accession>
<dbReference type="InterPro" id="IPR001304">
    <property type="entry name" value="C-type_lectin-like"/>
</dbReference>
<proteinExistence type="predicted"/>
<dbReference type="Ensembl" id="ENSCMMT00000005880.1">
    <property type="protein sequence ID" value="ENSCMMP00000005303.1"/>
    <property type="gene ID" value="ENSCMMG00000003324.1"/>
</dbReference>
<dbReference type="Gene3D" id="3.10.100.10">
    <property type="entry name" value="Mannose-Binding Protein A, subunit A"/>
    <property type="match status" value="1"/>
</dbReference>
<sequence>MPWRRAGGCPAWWLQPSSPWLWAMEDEEGYTVLKFGAKRSAPRRQQGGGMAGSPRCQNLVASAGWALSTGLAIAVITLGLRVWQLHGSEQCYATLNASATDAENWENGCRGCLERFRLQLKTALCNAPEMDGRGCRLCPRDWLQHGNWCYWVSHESQDWQRSRDDCAQKGSALFIIRNREQMQVLQDVTQGRGYVWIGLAVTGAKGTWTWLDGSVLDTKQFRVLGSATSGSCALIKDSQIRSEGCNAESRWVCEKDAVAL</sequence>
<reference evidence="4" key="2">
    <citation type="submission" date="2025-09" db="UniProtKB">
        <authorList>
            <consortium name="Ensembl"/>
        </authorList>
    </citation>
    <scope>IDENTIFICATION</scope>
</reference>
<dbReference type="GO" id="GO:0030246">
    <property type="term" value="F:carbohydrate binding"/>
    <property type="evidence" value="ECO:0007669"/>
    <property type="project" value="UniProtKB-KW"/>
</dbReference>
<feature type="domain" description="C-type lectin" evidence="3">
    <location>
        <begin position="145"/>
        <end position="254"/>
    </location>
</feature>
<dbReference type="GO" id="GO:0005886">
    <property type="term" value="C:plasma membrane"/>
    <property type="evidence" value="ECO:0007669"/>
    <property type="project" value="TreeGrafter"/>
</dbReference>
<dbReference type="InterPro" id="IPR016186">
    <property type="entry name" value="C-type_lectin-like/link_sf"/>
</dbReference>
<name>A0A8C3GFE6_CAIMO</name>
<dbReference type="InterPro" id="IPR051379">
    <property type="entry name" value="C-type_Lectin_Receptor_IMM"/>
</dbReference>
<dbReference type="InterPro" id="IPR033992">
    <property type="entry name" value="NKR-like_CTLD"/>
</dbReference>
<organism evidence="4 5">
    <name type="scientific">Cairina moschata</name>
    <name type="common">Muscovy duck</name>
    <dbReference type="NCBI Taxonomy" id="8855"/>
    <lineage>
        <taxon>Eukaryota</taxon>
        <taxon>Metazoa</taxon>
        <taxon>Chordata</taxon>
        <taxon>Craniata</taxon>
        <taxon>Vertebrata</taxon>
        <taxon>Euteleostomi</taxon>
        <taxon>Archelosauria</taxon>
        <taxon>Archosauria</taxon>
        <taxon>Dinosauria</taxon>
        <taxon>Saurischia</taxon>
        <taxon>Theropoda</taxon>
        <taxon>Coelurosauria</taxon>
        <taxon>Aves</taxon>
        <taxon>Neognathae</taxon>
        <taxon>Galloanserae</taxon>
        <taxon>Anseriformes</taxon>
        <taxon>Anatidae</taxon>
        <taxon>Anatinae</taxon>
        <taxon>Cairina</taxon>
    </lineage>
</organism>
<dbReference type="SUPFAM" id="SSF56436">
    <property type="entry name" value="C-type lectin-like"/>
    <property type="match status" value="1"/>
</dbReference>
<dbReference type="PANTHER" id="PTHR46746">
    <property type="entry name" value="KILLER CELL LECTIN-LIKE RECEPTOR SUBFAMILY F MEMBER 2"/>
    <property type="match status" value="1"/>
</dbReference>
<dbReference type="SMART" id="SM00034">
    <property type="entry name" value="CLECT"/>
    <property type="match status" value="1"/>
</dbReference>
<evidence type="ECO:0000313" key="5">
    <source>
        <dbReference type="Proteomes" id="UP000694556"/>
    </source>
</evidence>
<dbReference type="PANTHER" id="PTHR46746:SF3">
    <property type="entry name" value="C-TYPE LECTIN DOMAIN-CONTAINING PROTEIN-RELATED"/>
    <property type="match status" value="1"/>
</dbReference>
<protein>
    <recommendedName>
        <fullName evidence="3">C-type lectin domain-containing protein</fullName>
    </recommendedName>
</protein>
<dbReference type="CDD" id="cd03593">
    <property type="entry name" value="CLECT_NK_receptors_like"/>
    <property type="match status" value="1"/>
</dbReference>
<evidence type="ECO:0000256" key="1">
    <source>
        <dbReference type="ARBA" id="ARBA00004167"/>
    </source>
</evidence>
<keyword evidence="2" id="KW-0430">Lectin</keyword>
<evidence type="ECO:0000259" key="3">
    <source>
        <dbReference type="PROSITE" id="PS50041"/>
    </source>
</evidence>